<keyword evidence="9 12" id="KW-0472">Membrane</keyword>
<evidence type="ECO:0000256" key="3">
    <source>
        <dbReference type="ARBA" id="ARBA00022448"/>
    </source>
</evidence>
<keyword evidence="10" id="KW-0066">ATP synthesis</keyword>
<dbReference type="SUPFAM" id="SSF81336">
    <property type="entry name" value="F1F0 ATP synthase subunit A"/>
    <property type="match status" value="1"/>
</dbReference>
<evidence type="ECO:0000256" key="2">
    <source>
        <dbReference type="ARBA" id="ARBA00006810"/>
    </source>
</evidence>
<evidence type="ECO:0000256" key="4">
    <source>
        <dbReference type="ARBA" id="ARBA00022547"/>
    </source>
</evidence>
<evidence type="ECO:0000313" key="13">
    <source>
        <dbReference type="EMBL" id="ATI24692.1"/>
    </source>
</evidence>
<dbReference type="CDD" id="cd00310">
    <property type="entry name" value="ATP-synt_Fo_a_6"/>
    <property type="match status" value="1"/>
</dbReference>
<evidence type="ECO:0000256" key="6">
    <source>
        <dbReference type="ARBA" id="ARBA00022781"/>
    </source>
</evidence>
<dbReference type="InterPro" id="IPR045083">
    <property type="entry name" value="ATP_synth_F0_asu_bact/mt"/>
</dbReference>
<dbReference type="PROSITE" id="PS00449">
    <property type="entry name" value="ATPASE_A"/>
    <property type="match status" value="1"/>
</dbReference>
<keyword evidence="3" id="KW-0813">Transport</keyword>
<evidence type="ECO:0000256" key="8">
    <source>
        <dbReference type="ARBA" id="ARBA00023065"/>
    </source>
</evidence>
<sequence>MYTDLFSSMDGARSMFIWVWPMLIVYSLSAPGVWLVGTMSTVWKKTSSMWYNSSTKSLNMMFPMALGLFLFLLINNIIGLSPYTYSFTSNLFVVSSLSILFWFTLLWSGYMKSPMKSLAHLAPSGAPLILLPFLVLVETISIIIRPLTLTVRLVANISAGHIVLGLLANLNSSLMVSLTLPMCAALYVGYTMFEFFVGIIQAYIFTLLLTLYCAEHP</sequence>
<dbReference type="GO" id="GO:0005743">
    <property type="term" value="C:mitochondrial inner membrane"/>
    <property type="evidence" value="ECO:0007669"/>
    <property type="project" value="UniProtKB-SubCell"/>
</dbReference>
<evidence type="ECO:0000256" key="12">
    <source>
        <dbReference type="SAM" id="Phobius"/>
    </source>
</evidence>
<feature type="transmembrane region" description="Helical" evidence="12">
    <location>
        <begin position="58"/>
        <end position="78"/>
    </location>
</feature>
<evidence type="ECO:0000256" key="11">
    <source>
        <dbReference type="RuleBase" id="RU004450"/>
    </source>
</evidence>
<name>A0A8J9W909_9EUPU</name>
<feature type="transmembrane region" description="Helical" evidence="12">
    <location>
        <begin position="121"/>
        <end position="143"/>
    </location>
</feature>
<evidence type="ECO:0000256" key="10">
    <source>
        <dbReference type="ARBA" id="ARBA00023310"/>
    </source>
</evidence>
<evidence type="ECO:0000256" key="5">
    <source>
        <dbReference type="ARBA" id="ARBA00022692"/>
    </source>
</evidence>
<feature type="transmembrane region" description="Helical" evidence="12">
    <location>
        <begin position="149"/>
        <end position="167"/>
    </location>
</feature>
<dbReference type="PANTHER" id="PTHR11410:SF0">
    <property type="entry name" value="ATP SYNTHASE SUBUNIT A"/>
    <property type="match status" value="1"/>
</dbReference>
<dbReference type="EMBL" id="KY230382">
    <property type="protein sequence ID" value="ATI24692.1"/>
    <property type="molecule type" value="Genomic_DNA"/>
</dbReference>
<comment type="similarity">
    <text evidence="2">Belongs to the ATPase A chain family.</text>
</comment>
<dbReference type="GO" id="GO:0046933">
    <property type="term" value="F:proton-transporting ATP synthase activity, rotational mechanism"/>
    <property type="evidence" value="ECO:0007669"/>
    <property type="project" value="TreeGrafter"/>
</dbReference>
<proteinExistence type="inferred from homology"/>
<dbReference type="InterPro" id="IPR023011">
    <property type="entry name" value="ATP_synth_F0_asu_AS"/>
</dbReference>
<keyword evidence="4" id="KW-0138">CF(0)</keyword>
<comment type="subcellular location">
    <subcellularLocation>
        <location evidence="1">Membrane</location>
        <topology evidence="1">Multi-pass membrane protein</topology>
    </subcellularLocation>
    <subcellularLocation>
        <location evidence="11">Mitochondrion inner membrane</location>
        <topology evidence="11">Multi-pass membrane protein</topology>
    </subcellularLocation>
</comment>
<evidence type="ECO:0000256" key="9">
    <source>
        <dbReference type="ARBA" id="ARBA00023136"/>
    </source>
</evidence>
<evidence type="ECO:0000256" key="1">
    <source>
        <dbReference type="ARBA" id="ARBA00004141"/>
    </source>
</evidence>
<geneLocation type="mitochondrion" evidence="13"/>
<keyword evidence="6" id="KW-0375">Hydrogen ion transport</keyword>
<protein>
    <recommendedName>
        <fullName evidence="11">ATP synthase subunit a</fullName>
    </recommendedName>
</protein>
<dbReference type="PANTHER" id="PTHR11410">
    <property type="entry name" value="ATP SYNTHASE SUBUNIT A"/>
    <property type="match status" value="1"/>
</dbReference>
<keyword evidence="7 12" id="KW-1133">Transmembrane helix</keyword>
<evidence type="ECO:0000256" key="7">
    <source>
        <dbReference type="ARBA" id="ARBA00022989"/>
    </source>
</evidence>
<gene>
    <name evidence="13" type="primary">atp6</name>
</gene>
<dbReference type="Pfam" id="PF00119">
    <property type="entry name" value="ATP-synt_A"/>
    <property type="match status" value="1"/>
</dbReference>
<keyword evidence="8" id="KW-0406">Ion transport</keyword>
<dbReference type="AlphaFoldDB" id="A0A8J9W909"/>
<feature type="transmembrane region" description="Helical" evidence="12">
    <location>
        <begin position="90"/>
        <end position="109"/>
    </location>
</feature>
<organism evidence="13">
    <name type="scientific">Karaftohelix adamsi</name>
    <dbReference type="NCBI Taxonomy" id="2013957"/>
    <lineage>
        <taxon>Eukaryota</taxon>
        <taxon>Metazoa</taxon>
        <taxon>Spiralia</taxon>
        <taxon>Lophotrochozoa</taxon>
        <taxon>Mollusca</taxon>
        <taxon>Gastropoda</taxon>
        <taxon>Heterobranchia</taxon>
        <taxon>Euthyneura</taxon>
        <taxon>Panpulmonata</taxon>
        <taxon>Eupulmonata</taxon>
        <taxon>Stylommatophora</taxon>
        <taxon>Helicina</taxon>
        <taxon>Camaenoidea</taxon>
        <taxon>Camaenidae</taxon>
        <taxon>Karaftohelix</taxon>
    </lineage>
</organism>
<dbReference type="Gene3D" id="1.20.120.220">
    <property type="entry name" value="ATP synthase, F0 complex, subunit A"/>
    <property type="match status" value="1"/>
</dbReference>
<accession>A0A8J9W909</accession>
<dbReference type="NCBIfam" id="TIGR01131">
    <property type="entry name" value="ATP_synt_6_or_A"/>
    <property type="match status" value="1"/>
</dbReference>
<dbReference type="InterPro" id="IPR035908">
    <property type="entry name" value="F0_ATP_A_sf"/>
</dbReference>
<dbReference type="InterPro" id="IPR000568">
    <property type="entry name" value="ATP_synth_F0_asu"/>
</dbReference>
<keyword evidence="5 12" id="KW-0812">Transmembrane</keyword>
<dbReference type="PRINTS" id="PR00123">
    <property type="entry name" value="ATPASEA"/>
</dbReference>
<reference evidence="13" key="1">
    <citation type="submission" date="2016-11" db="EMBL/GenBank/DDBJ databases">
        <title>Complete mitochondrial genome of Karaftohelix adamsi.</title>
        <authorList>
            <person name="Choi E.H."/>
            <person name="Jang K.H."/>
            <person name="Hwang U.W."/>
        </authorList>
    </citation>
    <scope>NUCLEOTIDE SEQUENCE</scope>
</reference>
<feature type="transmembrane region" description="Helical" evidence="12">
    <location>
        <begin position="15"/>
        <end position="37"/>
    </location>
</feature>
<dbReference type="GO" id="GO:0045259">
    <property type="term" value="C:proton-transporting ATP synthase complex"/>
    <property type="evidence" value="ECO:0007669"/>
    <property type="project" value="UniProtKB-KW"/>
</dbReference>
<keyword evidence="13" id="KW-0496">Mitochondrion</keyword>